<sequence length="232" mass="26308">MTKDDQPGSTLPRRQLGRALRDAREGAGFTLEHTAQLMEMGKTSLARIEKGQNDKVRSRDIEALGELYGLSAERVEELKALAQQMATKSWWQAQRHLMLQGFSTYLGLEAGASRLSFYQPLMVPGLLQINDYAKAVELQYFPDDTAEDLERRVEVRMRRAAVLTRKRRPIDAEFVLHECVLHTLVGSKSIMAAQARHLADIGSRSVRDRMSRFKSSRSLREFHGMARLCSST</sequence>
<dbReference type="PROSITE" id="PS50943">
    <property type="entry name" value="HTH_CROC1"/>
    <property type="match status" value="1"/>
</dbReference>
<feature type="domain" description="HTH cro/C1-type" evidence="1">
    <location>
        <begin position="20"/>
        <end position="75"/>
    </location>
</feature>
<dbReference type="SUPFAM" id="SSF47413">
    <property type="entry name" value="lambda repressor-like DNA-binding domains"/>
    <property type="match status" value="1"/>
</dbReference>
<keyword evidence="3" id="KW-1185">Reference proteome</keyword>
<dbReference type="RefSeq" id="WP_083896100.1">
    <property type="nucleotide sequence ID" value="NZ_JBIAQY010000003.1"/>
</dbReference>
<evidence type="ECO:0000313" key="3">
    <source>
        <dbReference type="Proteomes" id="UP001601992"/>
    </source>
</evidence>
<reference evidence="2 3" key="1">
    <citation type="submission" date="2024-10" db="EMBL/GenBank/DDBJ databases">
        <title>The Natural Products Discovery Center: Release of the First 8490 Sequenced Strains for Exploring Actinobacteria Biosynthetic Diversity.</title>
        <authorList>
            <person name="Kalkreuter E."/>
            <person name="Kautsar S.A."/>
            <person name="Yang D."/>
            <person name="Bader C.D."/>
            <person name="Teijaro C.N."/>
            <person name="Fluegel L."/>
            <person name="Davis C.M."/>
            <person name="Simpson J.R."/>
            <person name="Lauterbach L."/>
            <person name="Steele A.D."/>
            <person name="Gui C."/>
            <person name="Meng S."/>
            <person name="Li G."/>
            <person name="Viehrig K."/>
            <person name="Ye F."/>
            <person name="Su P."/>
            <person name="Kiefer A.F."/>
            <person name="Nichols A."/>
            <person name="Cepeda A.J."/>
            <person name="Yan W."/>
            <person name="Fan B."/>
            <person name="Jiang Y."/>
            <person name="Adhikari A."/>
            <person name="Zheng C.-J."/>
            <person name="Schuster L."/>
            <person name="Cowan T.M."/>
            <person name="Smanski M.J."/>
            <person name="Chevrette M.G."/>
            <person name="De Carvalho L.P.S."/>
            <person name="Shen B."/>
        </authorList>
    </citation>
    <scope>NUCLEOTIDE SEQUENCE [LARGE SCALE GENOMIC DNA]</scope>
    <source>
        <strain evidence="2 3">NPDC002593</strain>
    </source>
</reference>
<dbReference type="InterPro" id="IPR010982">
    <property type="entry name" value="Lambda_DNA-bd_dom_sf"/>
</dbReference>
<dbReference type="InterPro" id="IPR043917">
    <property type="entry name" value="DUF5753"/>
</dbReference>
<dbReference type="Gene3D" id="1.10.260.40">
    <property type="entry name" value="lambda repressor-like DNA-binding domains"/>
    <property type="match status" value="1"/>
</dbReference>
<proteinExistence type="predicted"/>
<dbReference type="SMART" id="SM00530">
    <property type="entry name" value="HTH_XRE"/>
    <property type="match status" value="1"/>
</dbReference>
<protein>
    <submittedName>
        <fullName evidence="2">Scr1 family TA system antitoxin-like transcriptional regulator</fullName>
    </submittedName>
</protein>
<accession>A0ABW6RWW3</accession>
<dbReference type="Proteomes" id="UP001601992">
    <property type="component" value="Unassembled WGS sequence"/>
</dbReference>
<dbReference type="EMBL" id="JBIAQY010000003">
    <property type="protein sequence ID" value="MFF3568511.1"/>
    <property type="molecule type" value="Genomic_DNA"/>
</dbReference>
<evidence type="ECO:0000259" key="1">
    <source>
        <dbReference type="PROSITE" id="PS50943"/>
    </source>
</evidence>
<dbReference type="InterPro" id="IPR001387">
    <property type="entry name" value="Cro/C1-type_HTH"/>
</dbReference>
<gene>
    <name evidence="2" type="ORF">ACFYXQ_12130</name>
</gene>
<dbReference type="Pfam" id="PF13560">
    <property type="entry name" value="HTH_31"/>
    <property type="match status" value="1"/>
</dbReference>
<name>A0ABW6RWW3_9NOCA</name>
<dbReference type="Pfam" id="PF19054">
    <property type="entry name" value="DUF5753"/>
    <property type="match status" value="1"/>
</dbReference>
<evidence type="ECO:0000313" key="2">
    <source>
        <dbReference type="EMBL" id="MFF3568511.1"/>
    </source>
</evidence>
<comment type="caution">
    <text evidence="2">The sequence shown here is derived from an EMBL/GenBank/DDBJ whole genome shotgun (WGS) entry which is preliminary data.</text>
</comment>
<organism evidence="2 3">
    <name type="scientific">Nocardia jiangxiensis</name>
    <dbReference type="NCBI Taxonomy" id="282685"/>
    <lineage>
        <taxon>Bacteria</taxon>
        <taxon>Bacillati</taxon>
        <taxon>Actinomycetota</taxon>
        <taxon>Actinomycetes</taxon>
        <taxon>Mycobacteriales</taxon>
        <taxon>Nocardiaceae</taxon>
        <taxon>Nocardia</taxon>
    </lineage>
</organism>
<dbReference type="CDD" id="cd00093">
    <property type="entry name" value="HTH_XRE"/>
    <property type="match status" value="1"/>
</dbReference>